<feature type="binding site" evidence="4">
    <location>
        <position position="64"/>
    </location>
    <ligand>
        <name>S-adenosyl-L-methionine</name>
        <dbReference type="ChEBI" id="CHEBI:59789"/>
    </ligand>
</feature>
<gene>
    <name evidence="4" type="primary">menG</name>
    <name evidence="5" type="ORF">COB67_12175</name>
</gene>
<name>A0A2A4SRM6_9DELT</name>
<dbReference type="InterPro" id="IPR029063">
    <property type="entry name" value="SAM-dependent_MTases_sf"/>
</dbReference>
<dbReference type="GO" id="GO:0043770">
    <property type="term" value="F:demethylmenaquinone methyltransferase activity"/>
    <property type="evidence" value="ECO:0007669"/>
    <property type="project" value="UniProtKB-UniRule"/>
</dbReference>
<dbReference type="EC" id="2.1.1.163" evidence="4"/>
<dbReference type="HAMAP" id="MF_01813">
    <property type="entry name" value="MenG_UbiE_methyltr"/>
    <property type="match status" value="1"/>
</dbReference>
<organism evidence="5 6">
    <name type="scientific">SAR324 cluster bacterium</name>
    <dbReference type="NCBI Taxonomy" id="2024889"/>
    <lineage>
        <taxon>Bacteria</taxon>
        <taxon>Deltaproteobacteria</taxon>
        <taxon>SAR324 cluster</taxon>
    </lineage>
</organism>
<dbReference type="AlphaFoldDB" id="A0A2A4SRM6"/>
<dbReference type="GO" id="GO:0006744">
    <property type="term" value="P:ubiquinone biosynthetic process"/>
    <property type="evidence" value="ECO:0007669"/>
    <property type="project" value="UniProtKB-UniPathway"/>
</dbReference>
<evidence type="ECO:0000256" key="1">
    <source>
        <dbReference type="ARBA" id="ARBA00022603"/>
    </source>
</evidence>
<comment type="pathway">
    <text evidence="4">Quinol/quinone metabolism; menaquinone biosynthesis; menaquinol from 1,4-dihydroxy-2-naphthoate: step 2/2.</text>
</comment>
<dbReference type="EMBL" id="NVSR01000131">
    <property type="protein sequence ID" value="PCI23973.1"/>
    <property type="molecule type" value="Genomic_DNA"/>
</dbReference>
<dbReference type="GO" id="GO:0032259">
    <property type="term" value="P:methylation"/>
    <property type="evidence" value="ECO:0007669"/>
    <property type="project" value="UniProtKB-KW"/>
</dbReference>
<dbReference type="Pfam" id="PF01209">
    <property type="entry name" value="Ubie_methyltran"/>
    <property type="match status" value="1"/>
</dbReference>
<protein>
    <recommendedName>
        <fullName evidence="4">Demethylmenaquinone methyltransferase</fullName>
        <ecNumber evidence="4">2.1.1.163</ecNumber>
    </recommendedName>
</protein>
<keyword evidence="1 4" id="KW-0489">Methyltransferase</keyword>
<comment type="catalytic activity">
    <reaction evidence="4">
        <text>a 2-demethylmenaquinol + S-adenosyl-L-methionine = a menaquinol + S-adenosyl-L-homocysteine + H(+)</text>
        <dbReference type="Rhea" id="RHEA:42640"/>
        <dbReference type="Rhea" id="RHEA-COMP:9539"/>
        <dbReference type="Rhea" id="RHEA-COMP:9563"/>
        <dbReference type="ChEBI" id="CHEBI:15378"/>
        <dbReference type="ChEBI" id="CHEBI:18151"/>
        <dbReference type="ChEBI" id="CHEBI:55437"/>
        <dbReference type="ChEBI" id="CHEBI:57856"/>
        <dbReference type="ChEBI" id="CHEBI:59789"/>
        <dbReference type="EC" id="2.1.1.163"/>
    </reaction>
</comment>
<comment type="caution">
    <text evidence="4">Lacks conserved residue(s) required for the propagation of feature annotation.</text>
</comment>
<comment type="function">
    <text evidence="4">Methyltransferase required for the conversion of demethylmenaquinol (DMKH2) to menaquinol (MKH2).</text>
</comment>
<dbReference type="NCBIfam" id="TIGR01934">
    <property type="entry name" value="MenG_MenH_UbiE"/>
    <property type="match status" value="1"/>
</dbReference>
<dbReference type="PANTHER" id="PTHR43591:SF24">
    <property type="entry name" value="2-METHOXY-6-POLYPRENYL-1,4-BENZOQUINOL METHYLASE, MITOCHONDRIAL"/>
    <property type="match status" value="1"/>
</dbReference>
<proteinExistence type="inferred from homology"/>
<dbReference type="CDD" id="cd02440">
    <property type="entry name" value="AdoMet_MTases"/>
    <property type="match status" value="1"/>
</dbReference>
<dbReference type="PROSITE" id="PS01184">
    <property type="entry name" value="UBIE_2"/>
    <property type="match status" value="1"/>
</dbReference>
<sequence length="239" mass="26872">MAFTIPEGDAKPHFVQSSFTRIAAKYDLFNDLITQGMHRYWKNFMVKKAKLKPGDKVLDLCCGTGDITERLEQAVGPKGTTLGLDFSAGMLQVAGARNQGQAKRSFLQGDAMVLPIRSSSMDVITVGYGLRNLRHIQPCLDEVMRVLKPGGRFLILDMGKVKLPIVKQIFQFYFFQVVPLIGKLLYKGEDMFEYFPESSVKYPSQEKMADLLRTTGFMEVEFFNFTCGATAIHYAEKPA</sequence>
<keyword evidence="4" id="KW-0474">Menaquinone biosynthesis</keyword>
<evidence type="ECO:0000313" key="6">
    <source>
        <dbReference type="Proteomes" id="UP000218113"/>
    </source>
</evidence>
<comment type="caution">
    <text evidence="5">The sequence shown here is derived from an EMBL/GenBank/DDBJ whole genome shotgun (WGS) entry which is preliminary data.</text>
</comment>
<dbReference type="PROSITE" id="PS51608">
    <property type="entry name" value="SAM_MT_UBIE"/>
    <property type="match status" value="1"/>
</dbReference>
<evidence type="ECO:0000256" key="3">
    <source>
        <dbReference type="ARBA" id="ARBA00022691"/>
    </source>
</evidence>
<dbReference type="SUPFAM" id="SSF53335">
    <property type="entry name" value="S-adenosyl-L-methionine-dependent methyltransferases"/>
    <property type="match status" value="1"/>
</dbReference>
<dbReference type="PANTHER" id="PTHR43591">
    <property type="entry name" value="METHYLTRANSFERASE"/>
    <property type="match status" value="1"/>
</dbReference>
<evidence type="ECO:0000256" key="4">
    <source>
        <dbReference type="HAMAP-Rule" id="MF_01813"/>
    </source>
</evidence>
<dbReference type="InterPro" id="IPR004033">
    <property type="entry name" value="UbiE/COQ5_MeTrFase"/>
</dbReference>
<accession>A0A2A4SRM6</accession>
<dbReference type="UniPathway" id="UPA00232"/>
<evidence type="ECO:0000256" key="2">
    <source>
        <dbReference type="ARBA" id="ARBA00022679"/>
    </source>
</evidence>
<dbReference type="InterPro" id="IPR023576">
    <property type="entry name" value="UbiE/COQ5_MeTrFase_CS"/>
</dbReference>
<dbReference type="GO" id="GO:0009234">
    <property type="term" value="P:menaquinone biosynthetic process"/>
    <property type="evidence" value="ECO:0007669"/>
    <property type="project" value="UniProtKB-UniRule"/>
</dbReference>
<dbReference type="NCBIfam" id="NF001244">
    <property type="entry name" value="PRK00216.1-5"/>
    <property type="match status" value="1"/>
</dbReference>
<feature type="binding site" evidence="4">
    <location>
        <position position="85"/>
    </location>
    <ligand>
        <name>S-adenosyl-L-methionine</name>
        <dbReference type="ChEBI" id="CHEBI:59789"/>
    </ligand>
</feature>
<comment type="similarity">
    <text evidence="4">Belongs to the class I-like SAM-binding methyltransferase superfamily. MenG/UbiE family.</text>
</comment>
<dbReference type="Proteomes" id="UP000218113">
    <property type="component" value="Unassembled WGS sequence"/>
</dbReference>
<feature type="binding site" evidence="4">
    <location>
        <begin position="110"/>
        <end position="111"/>
    </location>
    <ligand>
        <name>S-adenosyl-L-methionine</name>
        <dbReference type="ChEBI" id="CHEBI:59789"/>
    </ligand>
</feature>
<keyword evidence="2 4" id="KW-0808">Transferase</keyword>
<keyword evidence="3 4" id="KW-0949">S-adenosyl-L-methionine</keyword>
<dbReference type="Gene3D" id="3.40.50.150">
    <property type="entry name" value="Vaccinia Virus protein VP39"/>
    <property type="match status" value="1"/>
</dbReference>
<reference evidence="6" key="1">
    <citation type="submission" date="2017-08" db="EMBL/GenBank/DDBJ databases">
        <title>A dynamic microbial community with high functional redundancy inhabits the cold, oxic subseafloor aquifer.</title>
        <authorList>
            <person name="Tully B.J."/>
            <person name="Wheat C.G."/>
            <person name="Glazer B.T."/>
            <person name="Huber J.A."/>
        </authorList>
    </citation>
    <scope>NUCLEOTIDE SEQUENCE [LARGE SCALE GENOMIC DNA]</scope>
</reference>
<dbReference type="UniPathway" id="UPA00079">
    <property type="reaction ID" value="UER00169"/>
</dbReference>
<evidence type="ECO:0000313" key="5">
    <source>
        <dbReference type="EMBL" id="PCI23973.1"/>
    </source>
</evidence>